<feature type="transmembrane region" description="Helical" evidence="1">
    <location>
        <begin position="89"/>
        <end position="111"/>
    </location>
</feature>
<gene>
    <name evidence="2" type="ORF">BMR1_02g03050</name>
</gene>
<feature type="transmembrane region" description="Helical" evidence="1">
    <location>
        <begin position="32"/>
        <end position="52"/>
    </location>
</feature>
<reference evidence="2 3" key="3">
    <citation type="journal article" date="2016" name="Sci. Rep.">
        <title>Genome-wide diversity and gene expression profiling of Babesia microti isolates identify polymorphic genes that mediate host-pathogen interactions.</title>
        <authorList>
            <person name="Silva J.C."/>
            <person name="Cornillot E."/>
            <person name="McCracken C."/>
            <person name="Usmani-Brown S."/>
            <person name="Dwivedi A."/>
            <person name="Ifeonu O.O."/>
            <person name="Crabtree J."/>
            <person name="Gotia H.T."/>
            <person name="Virji A.Z."/>
            <person name="Reynes C."/>
            <person name="Colinge J."/>
            <person name="Kumar V."/>
            <person name="Lawres L."/>
            <person name="Pazzi J.E."/>
            <person name="Pablo J.V."/>
            <person name="Hung C."/>
            <person name="Brancato J."/>
            <person name="Kumari P."/>
            <person name="Orvis J."/>
            <person name="Tretina K."/>
            <person name="Chibucos M."/>
            <person name="Ott S."/>
            <person name="Sadzewicz L."/>
            <person name="Sengamalay N."/>
            <person name="Shetty A.C."/>
            <person name="Su Q."/>
            <person name="Tallon L."/>
            <person name="Fraser C.M."/>
            <person name="Frutos R."/>
            <person name="Molina D.M."/>
            <person name="Krause P.J."/>
            <person name="Ben Mamoun C."/>
        </authorList>
    </citation>
    <scope>NUCLEOTIDE SEQUENCE [LARGE SCALE GENOMIC DNA]</scope>
    <source>
        <strain evidence="2 3">RI</strain>
    </source>
</reference>
<feature type="transmembrane region" description="Helical" evidence="1">
    <location>
        <begin position="374"/>
        <end position="396"/>
    </location>
</feature>
<evidence type="ECO:0000256" key="1">
    <source>
        <dbReference type="SAM" id="Phobius"/>
    </source>
</evidence>
<feature type="transmembrane region" description="Helical" evidence="1">
    <location>
        <begin position="333"/>
        <end position="354"/>
    </location>
</feature>
<keyword evidence="1" id="KW-0812">Transmembrane</keyword>
<dbReference type="EMBL" id="FO082872">
    <property type="protein sequence ID" value="SJK86073.1"/>
    <property type="molecule type" value="Genomic_DNA"/>
</dbReference>
<dbReference type="VEuPathDB" id="PiroplasmaDB:BMR1_02g03050"/>
<feature type="transmembrane region" description="Helical" evidence="1">
    <location>
        <begin position="58"/>
        <end position="77"/>
    </location>
</feature>
<feature type="transmembrane region" description="Helical" evidence="1">
    <location>
        <begin position="277"/>
        <end position="297"/>
    </location>
</feature>
<dbReference type="GeneID" id="24424391"/>
<dbReference type="AlphaFoldDB" id="A0A1R4AAP5"/>
<feature type="transmembrane region" description="Helical" evidence="1">
    <location>
        <begin position="131"/>
        <end position="159"/>
    </location>
</feature>
<dbReference type="RefSeq" id="XP_021338269.1">
    <property type="nucleotide sequence ID" value="XM_021481651.1"/>
</dbReference>
<keyword evidence="3" id="KW-1185">Reference proteome</keyword>
<dbReference type="KEGG" id="bmic:BMR1_02g03050"/>
<reference evidence="2 3" key="1">
    <citation type="journal article" date="2012" name="Nucleic Acids Res.">
        <title>Sequencing of the smallest Apicomplexan genome from the human pathogen Babesia microti.</title>
        <authorList>
            <person name="Cornillot E."/>
            <person name="Hadj-Kaddour K."/>
            <person name="Dassouli A."/>
            <person name="Noel B."/>
            <person name="Ranwez V."/>
            <person name="Vacherie B."/>
            <person name="Augagneur Y."/>
            <person name="Bres V."/>
            <person name="Duclos A."/>
            <person name="Randazzo S."/>
            <person name="Carcy B."/>
            <person name="Debierre-Grockiego F."/>
            <person name="Delbecq S."/>
            <person name="Moubri-Menage K."/>
            <person name="Shams-Eldin H."/>
            <person name="Usmani-Brown S."/>
            <person name="Bringaud F."/>
            <person name="Wincker P."/>
            <person name="Vivares C.P."/>
            <person name="Schwarz R.T."/>
            <person name="Schetters T.P."/>
            <person name="Krause P.J."/>
            <person name="Gorenflot A."/>
            <person name="Berry V."/>
            <person name="Barbe V."/>
            <person name="Ben Mamoun C."/>
        </authorList>
    </citation>
    <scope>NUCLEOTIDE SEQUENCE [LARGE SCALE GENOMIC DNA]</scope>
    <source>
        <strain evidence="2 3">RI</strain>
    </source>
</reference>
<feature type="transmembrane region" description="Helical" evidence="1">
    <location>
        <begin position="242"/>
        <end position="265"/>
    </location>
</feature>
<protein>
    <submittedName>
        <fullName evidence="2">Uncharacterized protein</fullName>
    </submittedName>
</protein>
<reference evidence="2 3" key="2">
    <citation type="journal article" date="2013" name="PLoS ONE">
        <title>Whole genome mapping and re-organization of the nuclear and mitochondrial genomes of Babesia microti isolates.</title>
        <authorList>
            <person name="Cornillot E."/>
            <person name="Dassouli A."/>
            <person name="Garg A."/>
            <person name="Pachikara N."/>
            <person name="Randazzo S."/>
            <person name="Depoix D."/>
            <person name="Carcy B."/>
            <person name="Delbecq S."/>
            <person name="Frutos R."/>
            <person name="Silva J.C."/>
            <person name="Sutton R."/>
            <person name="Krause P.J."/>
            <person name="Mamoun C.B."/>
        </authorList>
    </citation>
    <scope>NUCLEOTIDE SEQUENCE [LARGE SCALE GENOMIC DNA]</scope>
    <source>
        <strain evidence="2 3">RI</strain>
    </source>
</reference>
<evidence type="ECO:0000313" key="2">
    <source>
        <dbReference type="EMBL" id="SJK86073.1"/>
    </source>
</evidence>
<organism evidence="2 3">
    <name type="scientific">Babesia microti (strain RI)</name>
    <dbReference type="NCBI Taxonomy" id="1133968"/>
    <lineage>
        <taxon>Eukaryota</taxon>
        <taxon>Sar</taxon>
        <taxon>Alveolata</taxon>
        <taxon>Apicomplexa</taxon>
        <taxon>Aconoidasida</taxon>
        <taxon>Piroplasmida</taxon>
        <taxon>Babesiidae</taxon>
        <taxon>Babesia</taxon>
    </lineage>
</organism>
<sequence>MNTLLSHIFLFIFGNTIYIFIYSKYRKNLHWNVYHCIIFGLCVSSSCGWIICAKHQEIPSYLFAFDLLICYIFFYTPPFMLGIKCIKTIAIRMIIWWTIILLHSVIFYYWLRNLIEDIHNDMAFMYSHKTVLMIYIEIGSFFLASIAGFTCVYVPYVFYRINTKARDQNLNSQLQHRRRSLELIRQEIEKINHVITDLEEGVPMSYKDLISLDAFLSDEVAEMEQALEIQSSLDTPRGKIRYVFLLISASCCFFTLTCTIVRRALYSIINARHVRSALSIFGKAQIYIVVFVVIVNAREFFIFTDRVLVFLSVYVDHSFQFIKHIFSQATIPLAAASFMNIAIPSYIIVLFPWLVVGDESFQLFEKFYSLLKPIYDTGFLITAFFTILFTTIFRGLMRAET</sequence>
<proteinExistence type="predicted"/>
<feature type="transmembrane region" description="Helical" evidence="1">
    <location>
        <begin position="6"/>
        <end position="25"/>
    </location>
</feature>
<keyword evidence="1" id="KW-1133">Transmembrane helix</keyword>
<evidence type="ECO:0000313" key="3">
    <source>
        <dbReference type="Proteomes" id="UP000002899"/>
    </source>
</evidence>
<keyword evidence="1" id="KW-0472">Membrane</keyword>
<accession>A0A1R4AAP5</accession>
<name>A0A1R4AAP5_BABMR</name>
<dbReference type="Proteomes" id="UP000002899">
    <property type="component" value="Chromosome II"/>
</dbReference>